<dbReference type="EMBL" id="KL197723">
    <property type="protein sequence ID" value="KDQ56031.1"/>
    <property type="molecule type" value="Genomic_DNA"/>
</dbReference>
<evidence type="ECO:0000256" key="4">
    <source>
        <dbReference type="ARBA" id="ARBA00011881"/>
    </source>
</evidence>
<dbReference type="EC" id="3.4.19.1" evidence="5"/>
<evidence type="ECO:0000256" key="3">
    <source>
        <dbReference type="ARBA" id="ARBA00010040"/>
    </source>
</evidence>
<evidence type="ECO:0000259" key="10">
    <source>
        <dbReference type="Pfam" id="PF19283"/>
    </source>
</evidence>
<dbReference type="SUPFAM" id="SSF53474">
    <property type="entry name" value="alpha/beta-Hydrolases"/>
    <property type="match status" value="1"/>
</dbReference>
<dbReference type="GO" id="GO:0006508">
    <property type="term" value="P:proteolysis"/>
    <property type="evidence" value="ECO:0007669"/>
    <property type="project" value="InterPro"/>
</dbReference>
<dbReference type="HOGENOM" id="CLU_014230_1_0_1"/>
<dbReference type="PANTHER" id="PTHR42776:SF4">
    <property type="entry name" value="ACYLAMINO-ACID-RELEASING ENZYME"/>
    <property type="match status" value="1"/>
</dbReference>
<dbReference type="SUPFAM" id="SSF82171">
    <property type="entry name" value="DPP6 N-terminal domain-like"/>
    <property type="match status" value="1"/>
</dbReference>
<comment type="subunit">
    <text evidence="4">Homotetramer.</text>
</comment>
<evidence type="ECO:0000256" key="1">
    <source>
        <dbReference type="ARBA" id="ARBA00000721"/>
    </source>
</evidence>
<evidence type="ECO:0000256" key="5">
    <source>
        <dbReference type="ARBA" id="ARBA00012917"/>
    </source>
</evidence>
<dbReference type="InterPro" id="IPR001375">
    <property type="entry name" value="Peptidase_S9_cat"/>
</dbReference>
<evidence type="ECO:0000313" key="12">
    <source>
        <dbReference type="Proteomes" id="UP000027265"/>
    </source>
</evidence>
<keyword evidence="7" id="KW-0378">Hydrolase</keyword>
<comment type="similarity">
    <text evidence="3">Belongs to the peptidase S9C family.</text>
</comment>
<dbReference type="InterPro" id="IPR045550">
    <property type="entry name" value="AARE_N"/>
</dbReference>
<feature type="domain" description="Acylamino-acid-releasing enzyme N-terminal" evidence="10">
    <location>
        <begin position="5"/>
        <end position="446"/>
    </location>
</feature>
<dbReference type="Gene3D" id="3.40.50.1820">
    <property type="entry name" value="alpha/beta hydrolase"/>
    <property type="match status" value="1"/>
</dbReference>
<dbReference type="PANTHER" id="PTHR42776">
    <property type="entry name" value="SERINE PEPTIDASE S9 FAMILY MEMBER"/>
    <property type="match status" value="1"/>
</dbReference>
<dbReference type="GO" id="GO:0005737">
    <property type="term" value="C:cytoplasm"/>
    <property type="evidence" value="ECO:0007669"/>
    <property type="project" value="UniProtKB-SubCell"/>
</dbReference>
<name>A0A067Q0A3_9AGAM</name>
<keyword evidence="6" id="KW-0963">Cytoplasm</keyword>
<dbReference type="GO" id="GO:0004252">
    <property type="term" value="F:serine-type endopeptidase activity"/>
    <property type="evidence" value="ECO:0007669"/>
    <property type="project" value="TreeGrafter"/>
</dbReference>
<dbReference type="GO" id="GO:0008242">
    <property type="term" value="F:omega peptidase activity"/>
    <property type="evidence" value="ECO:0007669"/>
    <property type="project" value="UniProtKB-EC"/>
</dbReference>
<comment type="catalytic activity">
    <reaction evidence="1">
        <text>Cleavage of an N-acetyl or N-formyl amino acid from the N-terminus of a polypeptide.</text>
        <dbReference type="EC" id="3.4.19.1"/>
    </reaction>
</comment>
<evidence type="ECO:0000256" key="7">
    <source>
        <dbReference type="ARBA" id="ARBA00022801"/>
    </source>
</evidence>
<dbReference type="STRING" id="933084.A0A067Q0A3"/>
<sequence>MPNLNQSSLYTDLAELPTYKSARFVDSNVIDAMLSIKDHTRNTRRTVTKSIFLSDSLSKTVVSSDAPADVITSVFSPSGKRKALLRETSDQGNGGKKRYVEVWFGDAMEASKEVTKLHGAFYSDEYLSTLTFSPSETVLLYAAEPNVPDSAPYEKFRFVPNFGEGLVGKKTPTLFLFRWAEASENVTNLRAKSDSPSIVVRCAFNQPSVPVLLTQAVFVTENRIFATGFEHTPEGRILGIKGCQNRPARIWDLSFLPIASSTADGDSVTCSAIPVSASNRSCRSLRVYNSQSGQRVFWVSNEVGGAHASCASLHSLDLADGKQSLLIDTVWEPTIEGGFPGLYTDHWLPTHPFLHLGVSKSLYIATSSFWGSRSTVLLISAENGSVKDLTPNTDGSLYSWSVLGTNGLDTIVCSRSAPNIPYELAIGRFDANGDMGSWQVIDKPTLTLQAQKALSSLSASVIPIPNRHPVETILLRSSSGDEPSSSLPPCVVFPHGGPHAVTTTAFNPQVAALVNCGYTVSLPNYTGSLGFGETYVRKLLGNCGTLDVEDCIASVRHLIKLGISQEGPGKQFVQGGSHGGFLAGHLIGQYPTMFSAAVIRNPVMSIGEISMGDIPDWYYAEFGLPFGPTTLMTPETFAKLQSMSPISHIDKITTPVHLYIGEDDQRVAPTQGRDFYYALKGRGKTVEMFYFPKESHPLDGVEAARVTWELGREWLGKHAEW</sequence>
<dbReference type="Pfam" id="PF00326">
    <property type="entry name" value="Peptidase_S9"/>
    <property type="match status" value="1"/>
</dbReference>
<evidence type="ECO:0000313" key="11">
    <source>
        <dbReference type="EMBL" id="KDQ56031.1"/>
    </source>
</evidence>
<dbReference type="Proteomes" id="UP000027265">
    <property type="component" value="Unassembled WGS sequence"/>
</dbReference>
<dbReference type="InParanoid" id="A0A067Q0A3"/>
<proteinExistence type="inferred from homology"/>
<organism evidence="11 12">
    <name type="scientific">Jaapia argillacea MUCL 33604</name>
    <dbReference type="NCBI Taxonomy" id="933084"/>
    <lineage>
        <taxon>Eukaryota</taxon>
        <taxon>Fungi</taxon>
        <taxon>Dikarya</taxon>
        <taxon>Basidiomycota</taxon>
        <taxon>Agaricomycotina</taxon>
        <taxon>Agaricomycetes</taxon>
        <taxon>Agaricomycetidae</taxon>
        <taxon>Jaapiales</taxon>
        <taxon>Jaapiaceae</taxon>
        <taxon>Jaapia</taxon>
    </lineage>
</organism>
<evidence type="ECO:0000256" key="6">
    <source>
        <dbReference type="ARBA" id="ARBA00022490"/>
    </source>
</evidence>
<evidence type="ECO:0000259" key="9">
    <source>
        <dbReference type="Pfam" id="PF00326"/>
    </source>
</evidence>
<evidence type="ECO:0000256" key="8">
    <source>
        <dbReference type="ARBA" id="ARBA00032829"/>
    </source>
</evidence>
<evidence type="ECO:0000256" key="2">
    <source>
        <dbReference type="ARBA" id="ARBA00004496"/>
    </source>
</evidence>
<feature type="domain" description="Peptidase S9 prolyl oligopeptidase catalytic" evidence="9">
    <location>
        <begin position="506"/>
        <end position="702"/>
    </location>
</feature>
<comment type="subcellular location">
    <subcellularLocation>
        <location evidence="2">Cytoplasm</location>
    </subcellularLocation>
</comment>
<gene>
    <name evidence="11" type="ORF">JAAARDRAFT_195265</name>
</gene>
<dbReference type="Pfam" id="PF19283">
    <property type="entry name" value="APEH_N"/>
    <property type="match status" value="1"/>
</dbReference>
<keyword evidence="12" id="KW-1185">Reference proteome</keyword>
<reference evidence="12" key="1">
    <citation type="journal article" date="2014" name="Proc. Natl. Acad. Sci. U.S.A.">
        <title>Extensive sampling of basidiomycete genomes demonstrates inadequacy of the white-rot/brown-rot paradigm for wood decay fungi.</title>
        <authorList>
            <person name="Riley R."/>
            <person name="Salamov A.A."/>
            <person name="Brown D.W."/>
            <person name="Nagy L.G."/>
            <person name="Floudas D."/>
            <person name="Held B.W."/>
            <person name="Levasseur A."/>
            <person name="Lombard V."/>
            <person name="Morin E."/>
            <person name="Otillar R."/>
            <person name="Lindquist E.A."/>
            <person name="Sun H."/>
            <person name="LaButti K.M."/>
            <person name="Schmutz J."/>
            <person name="Jabbour D."/>
            <person name="Luo H."/>
            <person name="Baker S.E."/>
            <person name="Pisabarro A.G."/>
            <person name="Walton J.D."/>
            <person name="Blanchette R.A."/>
            <person name="Henrissat B."/>
            <person name="Martin F."/>
            <person name="Cullen D."/>
            <person name="Hibbett D.S."/>
            <person name="Grigoriev I.V."/>
        </authorList>
    </citation>
    <scope>NUCLEOTIDE SEQUENCE [LARGE SCALE GENOMIC DNA]</scope>
    <source>
        <strain evidence="12">MUCL 33604</strain>
    </source>
</reference>
<dbReference type="InterPro" id="IPR029058">
    <property type="entry name" value="AB_hydrolase_fold"/>
</dbReference>
<protein>
    <recommendedName>
        <fullName evidence="5">acylaminoacyl-peptidase</fullName>
        <ecNumber evidence="5">3.4.19.1</ecNumber>
    </recommendedName>
    <alternativeName>
        <fullName evidence="8">Dipeptidyl-peptidase V</fullName>
    </alternativeName>
</protein>
<dbReference type="AlphaFoldDB" id="A0A067Q0A3"/>
<dbReference type="OrthoDB" id="43744at2759"/>
<accession>A0A067Q0A3</accession>